<dbReference type="SUPFAM" id="SSF51445">
    <property type="entry name" value="(Trans)glycosidases"/>
    <property type="match status" value="2"/>
</dbReference>
<evidence type="ECO:0000256" key="4">
    <source>
        <dbReference type="ARBA" id="ARBA00023295"/>
    </source>
</evidence>
<keyword evidence="3" id="KW-0378">Hydrolase</keyword>
<dbReference type="Gene3D" id="2.70.98.60">
    <property type="entry name" value="alpha-galactosidase from lactobacil brevis"/>
    <property type="match status" value="1"/>
</dbReference>
<dbReference type="InterPro" id="IPR013780">
    <property type="entry name" value="Glyco_hydro_b"/>
</dbReference>
<dbReference type="CDD" id="cd14791">
    <property type="entry name" value="GH36"/>
    <property type="match status" value="1"/>
</dbReference>
<feature type="signal peptide" evidence="5">
    <location>
        <begin position="1"/>
        <end position="22"/>
    </location>
</feature>
<feature type="domain" description="Glycoside hydrolase family 5" evidence="6">
    <location>
        <begin position="45"/>
        <end position="287"/>
    </location>
</feature>
<dbReference type="Gene3D" id="3.20.20.80">
    <property type="entry name" value="Glycosidases"/>
    <property type="match status" value="1"/>
</dbReference>
<evidence type="ECO:0000256" key="1">
    <source>
        <dbReference type="ARBA" id="ARBA00001255"/>
    </source>
</evidence>
<comment type="catalytic activity">
    <reaction evidence="1">
        <text>Hydrolysis of terminal, non-reducing alpha-D-galactose residues in alpha-D-galactosides, including galactose oligosaccharides, galactomannans and galactolipids.</text>
        <dbReference type="EC" id="3.2.1.22"/>
    </reaction>
</comment>
<name>A0A9D9HIN5_9BACT</name>
<reference evidence="9" key="2">
    <citation type="journal article" date="2021" name="PeerJ">
        <title>Extensive microbial diversity within the chicken gut microbiome revealed by metagenomics and culture.</title>
        <authorList>
            <person name="Gilroy R."/>
            <person name="Ravi A."/>
            <person name="Getino M."/>
            <person name="Pursley I."/>
            <person name="Horton D.L."/>
            <person name="Alikhan N.F."/>
            <person name="Baker D."/>
            <person name="Gharbi K."/>
            <person name="Hall N."/>
            <person name="Watson M."/>
            <person name="Adriaenssens E.M."/>
            <person name="Foster-Nyarko E."/>
            <person name="Jarju S."/>
            <person name="Secka A."/>
            <person name="Antonio M."/>
            <person name="Oren A."/>
            <person name="Chaudhuri R.R."/>
            <person name="La Ragione R."/>
            <person name="Hildebrand F."/>
            <person name="Pallen M.J."/>
        </authorList>
    </citation>
    <scope>NUCLEOTIDE SEQUENCE</scope>
    <source>
        <strain evidence="9">B1-20833</strain>
    </source>
</reference>
<dbReference type="InterPro" id="IPR013785">
    <property type="entry name" value="Aldolase_TIM"/>
</dbReference>
<dbReference type="PANTHER" id="PTHR43053:SF3">
    <property type="entry name" value="ALPHA-GALACTOSIDASE C-RELATED"/>
    <property type="match status" value="1"/>
</dbReference>
<feature type="chain" id="PRO_5038383972" description="alpha-galactosidase" evidence="5">
    <location>
        <begin position="23"/>
        <end position="1041"/>
    </location>
</feature>
<dbReference type="Pfam" id="PF00150">
    <property type="entry name" value="Cellulase"/>
    <property type="match status" value="1"/>
</dbReference>
<evidence type="ECO:0000259" key="6">
    <source>
        <dbReference type="Pfam" id="PF00150"/>
    </source>
</evidence>
<dbReference type="InterPro" id="IPR018087">
    <property type="entry name" value="Glyco_hydro_5_CS"/>
</dbReference>
<dbReference type="Gene3D" id="3.20.20.70">
    <property type="entry name" value="Aldolase class I"/>
    <property type="match status" value="1"/>
</dbReference>
<dbReference type="InterPro" id="IPR038417">
    <property type="entry name" value="Alpga-gal_N_sf"/>
</dbReference>
<dbReference type="PROSITE" id="PS00659">
    <property type="entry name" value="GLYCOSYL_HYDROL_F5"/>
    <property type="match status" value="1"/>
</dbReference>
<dbReference type="PRINTS" id="PR00743">
    <property type="entry name" value="GLHYDRLASE36"/>
</dbReference>
<organism evidence="9 10">
    <name type="scientific">Candidatus Cryptobacteroides intestinavium</name>
    <dbReference type="NCBI Taxonomy" id="2840766"/>
    <lineage>
        <taxon>Bacteria</taxon>
        <taxon>Pseudomonadati</taxon>
        <taxon>Bacteroidota</taxon>
        <taxon>Bacteroidia</taxon>
        <taxon>Bacteroidales</taxon>
        <taxon>Candidatus Cryptobacteroides</taxon>
    </lineage>
</organism>
<feature type="domain" description="Glycosyl hydrolase family 36 C-terminal" evidence="7">
    <location>
        <begin position="942"/>
        <end position="1036"/>
    </location>
</feature>
<dbReference type="PANTHER" id="PTHR43053">
    <property type="entry name" value="GLYCOSIDASE FAMILY 31"/>
    <property type="match status" value="1"/>
</dbReference>
<keyword evidence="4" id="KW-0326">Glycosidase</keyword>
<keyword evidence="5" id="KW-0732">Signal</keyword>
<dbReference type="InterPro" id="IPR017853">
    <property type="entry name" value="GH"/>
</dbReference>
<dbReference type="GO" id="GO:0000272">
    <property type="term" value="P:polysaccharide catabolic process"/>
    <property type="evidence" value="ECO:0007669"/>
    <property type="project" value="InterPro"/>
</dbReference>
<dbReference type="EC" id="3.2.1.22" evidence="2"/>
<feature type="domain" description="Glycosyl hydrolase family 36 N-terminal" evidence="8">
    <location>
        <begin position="348"/>
        <end position="573"/>
    </location>
</feature>
<dbReference type="FunFam" id="3.20.20.70:FF:000118">
    <property type="entry name" value="Alpha-galactosidase"/>
    <property type="match status" value="1"/>
</dbReference>
<proteinExistence type="predicted"/>
<dbReference type="InterPro" id="IPR050985">
    <property type="entry name" value="Alpha-glycosidase_related"/>
</dbReference>
<evidence type="ECO:0000256" key="5">
    <source>
        <dbReference type="SAM" id="SignalP"/>
    </source>
</evidence>
<sequence>MKTKYFFAFLAIALLGILPSAASSHTDSSPVSENGWLSVEGTRLVNEDGFPVTLSGVSFGWHNLWPRFYNGDAVSVLAGEWGCSVVRASIGAELDGNFASDPRTALACLYKVADAAIREGIYIIVDWHAHKMRTEEARQFFTEVAKRYRNVPNVIYEIFNEPVDNSWSEIKDYAEEMTTLIRSIEPRALILVGSPHWDQDVHLAADDPLTGYDNLMYTLHFYAGTHGQDLRDRADYALSKGLPLFISECAGMNADGNGPIDYAEWKKWWEWLDSRGLSRVMWSLSDKDETCSMLLPEASSDGPWDESVIKEWGKTVKGCVPEAKQPDNIISINTAGTSLVLNAQKGRELKILYYGSRLSDTDLENIAASEGTGQNAYPAYGMNCPAEAAISAIQPDGNMTLDMAVDRVSFREDKEGKTTVITIKDNVYPFSVDICYKAYRENDMTGIWTEIANSGNRPVTLTEFASAFLPVRRGDVWISHLYGSWANEGIVATEPLNPGVKVIKNKDGVRNSHTSHAEVMISLDGKPNEEYGNVIGAALCYSGNFELKFDTDDTDWHRFFAGINPDNSHYSLAPGETFVTPELAVTYSSHGIGGASRNFHRWGRTYKLANGDEERRILLNSWEGVYFDINESGMEAMMSDIASLGGELFVMDDGWFGDRYPRNRDNSSLGDWTVDRDKLPGGIAGLIRTADSLGIGFGIWIEPEMTNTVSEFYEQHPDWVIKAPRRDAVTGRGGTQLVLDLSNPHVQDFIFNMVDDLITENPGISYIKWDANMAIMSHGSQYLPEDRQSRIYIDYHRGFANVCKRIREKYPDITIQACASGGGRANWGVLPWFDEFWVSDNTDALQRIYMQWGTSYFFPAIAMASHISAAPNHQTFRTIPIKYRIDVAMSGRLGMEIQPKNMTEEELDLCRTAISQYRMIRPVVQFGDLYRLVSPYDGHNVASLMYCSPDKDRAVFYWWKLETFCNQHLPRVKMAGLDPDIMYTVTELTRIDNVPLPFEGKTFSGRYLMENGLEIPYSHTVDYHKQNDWSSRILYLKSVEQ</sequence>
<dbReference type="InterPro" id="IPR002252">
    <property type="entry name" value="Glyco_hydro_36"/>
</dbReference>
<protein>
    <recommendedName>
        <fullName evidence="2">alpha-galactosidase</fullName>
        <ecNumber evidence="2">3.2.1.22</ecNumber>
    </recommendedName>
</protein>
<gene>
    <name evidence="9" type="ORF">IAC06_02580</name>
</gene>
<dbReference type="InterPro" id="IPR031705">
    <property type="entry name" value="Glyco_hydro_36_C"/>
</dbReference>
<evidence type="ECO:0000259" key="8">
    <source>
        <dbReference type="Pfam" id="PF16875"/>
    </source>
</evidence>
<dbReference type="InterPro" id="IPR001547">
    <property type="entry name" value="Glyco_hydro_5"/>
</dbReference>
<comment type="caution">
    <text evidence="9">The sequence shown here is derived from an EMBL/GenBank/DDBJ whole genome shotgun (WGS) entry which is preliminary data.</text>
</comment>
<dbReference type="EMBL" id="JADIMI010000021">
    <property type="protein sequence ID" value="MBO8451757.1"/>
    <property type="molecule type" value="Genomic_DNA"/>
</dbReference>
<dbReference type="InterPro" id="IPR031704">
    <property type="entry name" value="Glyco_hydro_36_N"/>
</dbReference>
<evidence type="ECO:0000256" key="2">
    <source>
        <dbReference type="ARBA" id="ARBA00012755"/>
    </source>
</evidence>
<dbReference type="Proteomes" id="UP000823661">
    <property type="component" value="Unassembled WGS sequence"/>
</dbReference>
<accession>A0A9D9HIN5</accession>
<dbReference type="Gene3D" id="2.60.40.1180">
    <property type="entry name" value="Golgi alpha-mannosidase II"/>
    <property type="match status" value="1"/>
</dbReference>
<dbReference type="GO" id="GO:0004557">
    <property type="term" value="F:alpha-galactosidase activity"/>
    <property type="evidence" value="ECO:0007669"/>
    <property type="project" value="UniProtKB-EC"/>
</dbReference>
<dbReference type="AlphaFoldDB" id="A0A9D9HIN5"/>
<evidence type="ECO:0000313" key="9">
    <source>
        <dbReference type="EMBL" id="MBO8451757.1"/>
    </source>
</evidence>
<evidence type="ECO:0000256" key="3">
    <source>
        <dbReference type="ARBA" id="ARBA00022801"/>
    </source>
</evidence>
<dbReference type="Pfam" id="PF16875">
    <property type="entry name" value="Glyco_hydro_36N"/>
    <property type="match status" value="1"/>
</dbReference>
<reference evidence="9" key="1">
    <citation type="submission" date="2020-10" db="EMBL/GenBank/DDBJ databases">
        <authorList>
            <person name="Gilroy R."/>
        </authorList>
    </citation>
    <scope>NUCLEOTIDE SEQUENCE</scope>
    <source>
        <strain evidence="9">B1-20833</strain>
    </source>
</reference>
<dbReference type="Pfam" id="PF02065">
    <property type="entry name" value="Melibiase"/>
    <property type="match status" value="1"/>
</dbReference>
<evidence type="ECO:0000313" key="10">
    <source>
        <dbReference type="Proteomes" id="UP000823661"/>
    </source>
</evidence>
<dbReference type="Pfam" id="PF16874">
    <property type="entry name" value="Glyco_hydro_36C"/>
    <property type="match status" value="1"/>
</dbReference>
<evidence type="ECO:0000259" key="7">
    <source>
        <dbReference type="Pfam" id="PF16874"/>
    </source>
</evidence>